<gene>
    <name evidence="1" type="ORF">VC35_15465</name>
</gene>
<accession>A0A0F4TLZ9</accession>
<name>A0A0F4TLZ9_PSEFL</name>
<protein>
    <submittedName>
        <fullName evidence="1">Uncharacterized protein</fullName>
    </submittedName>
</protein>
<organism evidence="1 2">
    <name type="scientific">Pseudomonas fluorescens</name>
    <dbReference type="NCBI Taxonomy" id="294"/>
    <lineage>
        <taxon>Bacteria</taxon>
        <taxon>Pseudomonadati</taxon>
        <taxon>Pseudomonadota</taxon>
        <taxon>Gammaproteobacteria</taxon>
        <taxon>Pseudomonadales</taxon>
        <taxon>Pseudomonadaceae</taxon>
        <taxon>Pseudomonas</taxon>
    </lineage>
</organism>
<sequence>MRKEGLVGFDDAFQALGLDLGGLAQKTVAPTKGRILVDTAVGRRPTHRQPIAQCLDVTQPQGLVA</sequence>
<proteinExistence type="predicted"/>
<evidence type="ECO:0000313" key="1">
    <source>
        <dbReference type="EMBL" id="KJZ45461.1"/>
    </source>
</evidence>
<reference evidence="1 2" key="1">
    <citation type="submission" date="2015-03" db="EMBL/GenBank/DDBJ databases">
        <title>Comparative genomics of Pseudomonas insights into diversity of traits involved in vanlence and defense.</title>
        <authorList>
            <person name="Qin Y."/>
        </authorList>
    </citation>
    <scope>NUCLEOTIDE SEQUENCE [LARGE SCALE GENOMIC DNA]</scope>
    <source>
        <strain evidence="1 2">C8</strain>
    </source>
</reference>
<dbReference type="AlphaFoldDB" id="A0A0F4TLZ9"/>
<dbReference type="EMBL" id="LACC01000017">
    <property type="protein sequence ID" value="KJZ45461.1"/>
    <property type="molecule type" value="Genomic_DNA"/>
</dbReference>
<dbReference type="PATRIC" id="fig|294.132.peg.1877"/>
<evidence type="ECO:0000313" key="2">
    <source>
        <dbReference type="Proteomes" id="UP000033588"/>
    </source>
</evidence>
<dbReference type="Proteomes" id="UP000033588">
    <property type="component" value="Unassembled WGS sequence"/>
</dbReference>
<comment type="caution">
    <text evidence="1">The sequence shown here is derived from an EMBL/GenBank/DDBJ whole genome shotgun (WGS) entry which is preliminary data.</text>
</comment>